<reference evidence="1" key="2">
    <citation type="submission" date="2015-06" db="UniProtKB">
        <authorList>
            <consortium name="EnsemblProtists"/>
        </authorList>
    </citation>
    <scope>IDENTIFICATION</scope>
    <source>
        <strain evidence="1">Pr102</strain>
    </source>
</reference>
<dbReference type="VEuPathDB" id="FungiDB:KRP23_12642"/>
<dbReference type="AlphaFoldDB" id="H3GXQ5"/>
<keyword evidence="2" id="KW-1185">Reference proteome</keyword>
<reference evidence="2" key="1">
    <citation type="journal article" date="2006" name="Science">
        <title>Phytophthora genome sequences uncover evolutionary origins and mechanisms of pathogenesis.</title>
        <authorList>
            <person name="Tyler B.M."/>
            <person name="Tripathy S."/>
            <person name="Zhang X."/>
            <person name="Dehal P."/>
            <person name="Jiang R.H."/>
            <person name="Aerts A."/>
            <person name="Arredondo F.D."/>
            <person name="Baxter L."/>
            <person name="Bensasson D."/>
            <person name="Beynon J.L."/>
            <person name="Chapman J."/>
            <person name="Damasceno C.M."/>
            <person name="Dorrance A.E."/>
            <person name="Dou D."/>
            <person name="Dickerman A.W."/>
            <person name="Dubchak I.L."/>
            <person name="Garbelotto M."/>
            <person name="Gijzen M."/>
            <person name="Gordon S.G."/>
            <person name="Govers F."/>
            <person name="Grunwald N.J."/>
            <person name="Huang W."/>
            <person name="Ivors K.L."/>
            <person name="Jones R.W."/>
            <person name="Kamoun S."/>
            <person name="Krampis K."/>
            <person name="Lamour K.H."/>
            <person name="Lee M.K."/>
            <person name="McDonald W.H."/>
            <person name="Medina M."/>
            <person name="Meijer H.J."/>
            <person name="Nordberg E.K."/>
            <person name="Maclean D.J."/>
            <person name="Ospina-Giraldo M.D."/>
            <person name="Morris P.F."/>
            <person name="Phuntumart V."/>
            <person name="Putnam N.H."/>
            <person name="Rash S."/>
            <person name="Rose J.K."/>
            <person name="Sakihama Y."/>
            <person name="Salamov A.A."/>
            <person name="Savidor A."/>
            <person name="Scheuring C.F."/>
            <person name="Smith B.M."/>
            <person name="Sobral B.W."/>
            <person name="Terry A."/>
            <person name="Torto-Alalibo T.A."/>
            <person name="Win J."/>
            <person name="Xu Z."/>
            <person name="Zhang H."/>
            <person name="Grigoriev I.V."/>
            <person name="Rokhsar D.S."/>
            <person name="Boore J.L."/>
        </authorList>
    </citation>
    <scope>NUCLEOTIDE SEQUENCE [LARGE SCALE GENOMIC DNA]</scope>
    <source>
        <strain evidence="2">Pr102</strain>
    </source>
</reference>
<dbReference type="HOGENOM" id="CLU_2054335_0_0_1"/>
<dbReference type="InParanoid" id="H3GXQ5"/>
<dbReference type="EnsemblProtists" id="Phyra82404">
    <property type="protein sequence ID" value="Phyra82404"/>
    <property type="gene ID" value="Phyra82404"/>
</dbReference>
<sequence length="120" mass="12711">METPAGVPNGDFYVQACDPGVNFCPRARVSPGPATAAAEHRDDASSCALLDAVSAIDPDNDDREELVGGSRATLSEVVVAMECDDEQEPTVPPSSLLDAVMAMDSDDEELPDELDNTRRC</sequence>
<protein>
    <submittedName>
        <fullName evidence="1">Uncharacterized protein</fullName>
    </submittedName>
</protein>
<evidence type="ECO:0000313" key="2">
    <source>
        <dbReference type="Proteomes" id="UP000005238"/>
    </source>
</evidence>
<accession>H3GXQ5</accession>
<evidence type="ECO:0000313" key="1">
    <source>
        <dbReference type="EnsemblProtists" id="Phyra82404"/>
    </source>
</evidence>
<dbReference type="Proteomes" id="UP000005238">
    <property type="component" value="Unassembled WGS sequence"/>
</dbReference>
<dbReference type="VEuPathDB" id="FungiDB:KRP22_14318"/>
<dbReference type="EMBL" id="DS566068">
    <property type="status" value="NOT_ANNOTATED_CDS"/>
    <property type="molecule type" value="Genomic_DNA"/>
</dbReference>
<proteinExistence type="predicted"/>
<organism evidence="1 2">
    <name type="scientific">Phytophthora ramorum</name>
    <name type="common">Sudden oak death agent</name>
    <dbReference type="NCBI Taxonomy" id="164328"/>
    <lineage>
        <taxon>Eukaryota</taxon>
        <taxon>Sar</taxon>
        <taxon>Stramenopiles</taxon>
        <taxon>Oomycota</taxon>
        <taxon>Peronosporomycetes</taxon>
        <taxon>Peronosporales</taxon>
        <taxon>Peronosporaceae</taxon>
        <taxon>Phytophthora</taxon>
    </lineage>
</organism>
<name>H3GXQ5_PHYRM</name>